<reference evidence="6 7" key="1">
    <citation type="submission" date="2024-03" db="EMBL/GenBank/DDBJ databases">
        <title>Two novel species of the genus Flavobacterium exhibiting potentially degradation of complex polysaccharides.</title>
        <authorList>
            <person name="Lian X."/>
        </authorList>
    </citation>
    <scope>NUCLEOTIDE SEQUENCE [LARGE SCALE GENOMIC DNA]</scope>
    <source>
        <strain evidence="6 7">N6</strain>
    </source>
</reference>
<evidence type="ECO:0000313" key="6">
    <source>
        <dbReference type="EMBL" id="MEM0575125.1"/>
    </source>
</evidence>
<keyword evidence="4" id="KW-1133">Transmembrane helix</keyword>
<keyword evidence="2" id="KW-0645">Protease</keyword>
<dbReference type="PANTHER" id="PTHR30627">
    <property type="entry name" value="PEPTIDOGLYCAN D,D-TRANSPEPTIDASE"/>
    <property type="match status" value="1"/>
</dbReference>
<dbReference type="CDD" id="cd06575">
    <property type="entry name" value="PASTA_Pbp2x-like_2"/>
    <property type="match status" value="1"/>
</dbReference>
<dbReference type="InterPro" id="IPR005311">
    <property type="entry name" value="PBP_dimer"/>
</dbReference>
<dbReference type="Gene3D" id="3.30.10.20">
    <property type="match status" value="1"/>
</dbReference>
<feature type="transmembrane region" description="Helical" evidence="4">
    <location>
        <begin position="12"/>
        <end position="30"/>
    </location>
</feature>
<dbReference type="InterPro" id="IPR036138">
    <property type="entry name" value="PBP_dimer_sf"/>
</dbReference>
<dbReference type="InterPro" id="IPR012338">
    <property type="entry name" value="Beta-lactam/transpept-like"/>
</dbReference>
<dbReference type="Pfam" id="PF03793">
    <property type="entry name" value="PASTA"/>
    <property type="match status" value="1"/>
</dbReference>
<dbReference type="SUPFAM" id="SSF54184">
    <property type="entry name" value="Penicillin-binding protein 2x (pbp-2x), c-terminal domain"/>
    <property type="match status" value="1"/>
</dbReference>
<protein>
    <submittedName>
        <fullName evidence="6">Penicillin-binding protein</fullName>
    </submittedName>
</protein>
<keyword evidence="3 4" id="KW-0472">Membrane</keyword>
<dbReference type="InterPro" id="IPR001460">
    <property type="entry name" value="PCN-bd_Tpept"/>
</dbReference>
<dbReference type="SUPFAM" id="SSF56601">
    <property type="entry name" value="beta-lactamase/transpeptidase-like"/>
    <property type="match status" value="1"/>
</dbReference>
<dbReference type="Proteomes" id="UP001468798">
    <property type="component" value="Unassembled WGS sequence"/>
</dbReference>
<evidence type="ECO:0000256" key="1">
    <source>
        <dbReference type="ARBA" id="ARBA00004370"/>
    </source>
</evidence>
<evidence type="ECO:0000256" key="2">
    <source>
        <dbReference type="ARBA" id="ARBA00022645"/>
    </source>
</evidence>
<dbReference type="PROSITE" id="PS51178">
    <property type="entry name" value="PASTA"/>
    <property type="match status" value="1"/>
</dbReference>
<name>A0ABU9NJ23_9FLAO</name>
<keyword evidence="7" id="KW-1185">Reference proteome</keyword>
<keyword evidence="4" id="KW-0812">Transmembrane</keyword>
<dbReference type="Pfam" id="PF00905">
    <property type="entry name" value="Transpeptidase"/>
    <property type="match status" value="1"/>
</dbReference>
<dbReference type="InterPro" id="IPR050515">
    <property type="entry name" value="Beta-lactam/transpept"/>
</dbReference>
<gene>
    <name evidence="6" type="ORF">WFZ86_01335</name>
</gene>
<proteinExistence type="predicted"/>
<dbReference type="SUPFAM" id="SSF56519">
    <property type="entry name" value="Penicillin binding protein dimerisation domain"/>
    <property type="match status" value="1"/>
</dbReference>
<dbReference type="Gene3D" id="3.40.710.10">
    <property type="entry name" value="DD-peptidase/beta-lactamase superfamily"/>
    <property type="match status" value="1"/>
</dbReference>
<comment type="subcellular location">
    <subcellularLocation>
        <location evidence="1">Membrane</location>
    </subcellularLocation>
</comment>
<dbReference type="SMART" id="SM00740">
    <property type="entry name" value="PASTA"/>
    <property type="match status" value="1"/>
</dbReference>
<dbReference type="InterPro" id="IPR005543">
    <property type="entry name" value="PASTA_dom"/>
</dbReference>
<keyword evidence="2" id="KW-0121">Carboxypeptidase</keyword>
<keyword evidence="2" id="KW-0378">Hydrolase</keyword>
<comment type="caution">
    <text evidence="6">The sequence shown here is derived from an EMBL/GenBank/DDBJ whole genome shotgun (WGS) entry which is preliminary data.</text>
</comment>
<evidence type="ECO:0000256" key="4">
    <source>
        <dbReference type="SAM" id="Phobius"/>
    </source>
</evidence>
<evidence type="ECO:0000259" key="5">
    <source>
        <dbReference type="PROSITE" id="PS51178"/>
    </source>
</evidence>
<dbReference type="RefSeq" id="WP_342690267.1">
    <property type="nucleotide sequence ID" value="NZ_JBCGDP010000001.1"/>
</dbReference>
<evidence type="ECO:0000256" key="3">
    <source>
        <dbReference type="ARBA" id="ARBA00023136"/>
    </source>
</evidence>
<dbReference type="EMBL" id="JBCGDP010000001">
    <property type="protein sequence ID" value="MEM0575125.1"/>
    <property type="molecule type" value="Genomic_DNA"/>
</dbReference>
<dbReference type="Pfam" id="PF03717">
    <property type="entry name" value="PBP_dimer"/>
    <property type="match status" value="1"/>
</dbReference>
<evidence type="ECO:0000313" key="7">
    <source>
        <dbReference type="Proteomes" id="UP001468798"/>
    </source>
</evidence>
<feature type="domain" description="PASTA" evidence="5">
    <location>
        <begin position="610"/>
        <end position="668"/>
    </location>
</feature>
<sequence length="668" mass="74491">MAVEDKNISYRIYLVAFFLFVMATAIAVKLTNIQWVEGDYYRKLAKERTVKNFVIPANKGNIYSADGSLLATSIPNYEIRFDAVAPKTEDFEKHVKQLADSLGKLLNKSSDTFERDLRRARVNKSRYFLVARDLSYTEYMAIKGFPLFKLGPYKGGIIVEQETVREHPIGKIAERTIGYIGRDVNGHINPVGVEGAYSKYLNGKDGRILKQKIAKGQWKPISDVNQVEPQDGYDVISTIDVFIQDIAHHALLKQLEEYQADHGCVVVMETQTGYVKAISNLGRNEKTGGYSERLNYAVRESHEPGSTFKLVDLMALLEDKLIDTSAVFDSKGGEIKYFGRSVRDSHKGGYGKISLARGFEVSSNTVMVQAVYNNYKSNPTQFVNHINSYGLNKKLGLGFNGEGKPYIPQPTDPKWSRVTLPWMAFGYGVSVTPLQTLAYYNAVANNGEMVKPLFVSEIKEWNKTIKKYDKVVLNPKICSQETIHKLKAVLENVVKKGTGSKLYSKDFSMAGKTGTAQVNYAKSGGAEKYYASSFVGYFPADHPKYSCIVVVHKPNTTNNNYYGADVAGPVFKRIAQKIFTDSPTTNEIKNLNRKIQKQENDYNSYYVKAQKKIKAIPNVRGMAGMDAVALLENLGLKVKAIGIGKVKKQSLQAGQSIAKNATIVLELS</sequence>
<dbReference type="Gene3D" id="3.90.1310.10">
    <property type="entry name" value="Penicillin-binding protein 2a (Domain 2)"/>
    <property type="match status" value="1"/>
</dbReference>
<dbReference type="PANTHER" id="PTHR30627:SF1">
    <property type="entry name" value="PEPTIDOGLYCAN D,D-TRANSPEPTIDASE FTSI"/>
    <property type="match status" value="1"/>
</dbReference>
<organism evidence="6 7">
    <name type="scientific">Flavobacterium polysaccharolyticum</name>
    <dbReference type="NCBI Taxonomy" id="3133148"/>
    <lineage>
        <taxon>Bacteria</taxon>
        <taxon>Pseudomonadati</taxon>
        <taxon>Bacteroidota</taxon>
        <taxon>Flavobacteriia</taxon>
        <taxon>Flavobacteriales</taxon>
        <taxon>Flavobacteriaceae</taxon>
        <taxon>Flavobacterium</taxon>
    </lineage>
</organism>
<accession>A0ABU9NJ23</accession>
<dbReference type="Gene3D" id="3.30.450.330">
    <property type="match status" value="1"/>
</dbReference>